<organism evidence="1 2">
    <name type="scientific">[Phormidium ambiguum] IAM M-71</name>
    <dbReference type="NCBI Taxonomy" id="454136"/>
    <lineage>
        <taxon>Bacteria</taxon>
        <taxon>Bacillati</taxon>
        <taxon>Cyanobacteriota</taxon>
        <taxon>Cyanophyceae</taxon>
        <taxon>Oscillatoriophycideae</taxon>
        <taxon>Aerosakkonematales</taxon>
        <taxon>Aerosakkonemataceae</taxon>
        <taxon>Floridanema</taxon>
    </lineage>
</organism>
<comment type="caution">
    <text evidence="1">The sequence shown here is derived from an EMBL/GenBank/DDBJ whole genome shotgun (WGS) entry which is preliminary data.</text>
</comment>
<dbReference type="InterPro" id="IPR003737">
    <property type="entry name" value="GlcNAc_PI_deacetylase-related"/>
</dbReference>
<dbReference type="AlphaFoldDB" id="A0A1U7ILB3"/>
<dbReference type="RefSeq" id="WP_073593496.1">
    <property type="nucleotide sequence ID" value="NZ_MRCE01000009.1"/>
</dbReference>
<dbReference type="SUPFAM" id="SSF102588">
    <property type="entry name" value="LmbE-like"/>
    <property type="match status" value="1"/>
</dbReference>
<evidence type="ECO:0000313" key="1">
    <source>
        <dbReference type="EMBL" id="OKH38058.1"/>
    </source>
</evidence>
<sequence>MNQRRNKKIMIIAPHADDEVLGVGGTMARFAAEGAEVYVVIATKGYPPHYSEELSTTVREQALVANRLLGVKETQFLGLPAANLDCIPFRDINHKLVEAIRKIQPETLYIPFNGDLHIDHQRIFLSALVAARPNCINAPRKIYAYETLSETNWNAPYLTPNFVPNIFVDISDYLPMKIEAMQIYASQIKPFPHERSPEALKALATIRGSTIGRFAAEAFVLVREII</sequence>
<dbReference type="InterPro" id="IPR024078">
    <property type="entry name" value="LmbE-like_dom_sf"/>
</dbReference>
<evidence type="ECO:0000313" key="2">
    <source>
        <dbReference type="Proteomes" id="UP000185860"/>
    </source>
</evidence>
<dbReference type="Proteomes" id="UP000185860">
    <property type="component" value="Unassembled WGS sequence"/>
</dbReference>
<dbReference type="Gene3D" id="3.40.50.10320">
    <property type="entry name" value="LmbE-like"/>
    <property type="match status" value="1"/>
</dbReference>
<dbReference type="OrthoDB" id="9790023at2"/>
<protein>
    <submittedName>
        <fullName evidence="1">PIG-L domain-containing protein</fullName>
    </submittedName>
</protein>
<dbReference type="GO" id="GO:0016811">
    <property type="term" value="F:hydrolase activity, acting on carbon-nitrogen (but not peptide) bonds, in linear amides"/>
    <property type="evidence" value="ECO:0007669"/>
    <property type="project" value="TreeGrafter"/>
</dbReference>
<accession>A0A1U7ILB3</accession>
<name>A0A1U7ILB3_9CYAN</name>
<reference evidence="1 2" key="1">
    <citation type="submission" date="2016-11" db="EMBL/GenBank/DDBJ databases">
        <title>Draft Genome Sequences of Nine Cyanobacterial Strains from Diverse Habitats.</title>
        <authorList>
            <person name="Zhu T."/>
            <person name="Hou S."/>
            <person name="Lu X."/>
            <person name="Hess W.R."/>
        </authorList>
    </citation>
    <scope>NUCLEOTIDE SEQUENCE [LARGE SCALE GENOMIC DNA]</scope>
    <source>
        <strain evidence="1 2">IAM M-71</strain>
    </source>
</reference>
<dbReference type="Pfam" id="PF02585">
    <property type="entry name" value="PIG-L"/>
    <property type="match status" value="1"/>
</dbReference>
<dbReference type="PANTHER" id="PTHR12993:SF11">
    <property type="entry name" value="N-ACETYLGLUCOSAMINYL-PHOSPHATIDYLINOSITOL DE-N-ACETYLASE"/>
    <property type="match status" value="1"/>
</dbReference>
<proteinExistence type="predicted"/>
<gene>
    <name evidence="1" type="ORF">NIES2119_10875</name>
</gene>
<dbReference type="EMBL" id="MRCE01000009">
    <property type="protein sequence ID" value="OKH38058.1"/>
    <property type="molecule type" value="Genomic_DNA"/>
</dbReference>
<dbReference type="STRING" id="454136.NIES2119_10875"/>
<dbReference type="PANTHER" id="PTHR12993">
    <property type="entry name" value="N-ACETYLGLUCOSAMINYL-PHOSPHATIDYLINOSITOL DE-N-ACETYLASE-RELATED"/>
    <property type="match status" value="1"/>
</dbReference>